<dbReference type="AlphaFoldDB" id="A0A1T4XP86"/>
<dbReference type="Gene3D" id="3.20.20.140">
    <property type="entry name" value="Metal-dependent hydrolases"/>
    <property type="match status" value="1"/>
</dbReference>
<reference evidence="1 2" key="1">
    <citation type="submission" date="2017-02" db="EMBL/GenBank/DDBJ databases">
        <authorList>
            <person name="Peterson S.W."/>
        </authorList>
    </citation>
    <scope>NUCLEOTIDE SEQUENCE [LARGE SCALE GENOMIC DNA]</scope>
    <source>
        <strain evidence="1 2">DSM 16080</strain>
    </source>
</reference>
<dbReference type="RefSeq" id="WP_078717876.1">
    <property type="nucleotide sequence ID" value="NZ_FUYC01000014.1"/>
</dbReference>
<protein>
    <recommendedName>
        <fullName evidence="3">PHP domain-containing protein</fullName>
    </recommendedName>
</protein>
<keyword evidence="2" id="KW-1185">Reference proteome</keyword>
<dbReference type="InterPro" id="IPR016195">
    <property type="entry name" value="Pol/histidinol_Pase-like"/>
</dbReference>
<gene>
    <name evidence="1" type="ORF">SAMN02745704_02327</name>
</gene>
<dbReference type="OrthoDB" id="5449346at2"/>
<sequence>MLTFDLHYHANVHQMPGVQRRCRLRSIAHTVSRHGLHYLASTEHCYKKPLEAYQWLAHALADTSTAVLPGMESVTSEGIDIIYLYRTEDQLRRAVVEIPSFRRSVRDVKRLAEATDALTIIPHPFHICRSAAGNVLCRRSYANLLRACDYVEIHNGSALTFDKRLATSRTKPLLKKTLSKLQRTIDLPMKDRGRGMGWAVGSDAHFPGEQYIVGSTDAVMSPREDIFDFLRRRIRFSTYVLRQPATDNSVNNYRLLRSLQSIVKEGARKEYIKARAKAVVMASAVLRIGLYPPG</sequence>
<name>A0A1T4XP86_9BACT</name>
<accession>A0A1T4XP86</accession>
<dbReference type="SUPFAM" id="SSF89550">
    <property type="entry name" value="PHP domain-like"/>
    <property type="match status" value="1"/>
</dbReference>
<dbReference type="Proteomes" id="UP000190027">
    <property type="component" value="Unassembled WGS sequence"/>
</dbReference>
<evidence type="ECO:0000313" key="2">
    <source>
        <dbReference type="Proteomes" id="UP000190027"/>
    </source>
</evidence>
<proteinExistence type="predicted"/>
<dbReference type="EMBL" id="FUYC01000014">
    <property type="protein sequence ID" value="SKA91384.1"/>
    <property type="molecule type" value="Genomic_DNA"/>
</dbReference>
<evidence type="ECO:0000313" key="1">
    <source>
        <dbReference type="EMBL" id="SKA91384.1"/>
    </source>
</evidence>
<evidence type="ECO:0008006" key="3">
    <source>
        <dbReference type="Google" id="ProtNLM"/>
    </source>
</evidence>
<organism evidence="1 2">
    <name type="scientific">Paucidesulfovibrio gracilis DSM 16080</name>
    <dbReference type="NCBI Taxonomy" id="1121449"/>
    <lineage>
        <taxon>Bacteria</taxon>
        <taxon>Pseudomonadati</taxon>
        <taxon>Thermodesulfobacteriota</taxon>
        <taxon>Desulfovibrionia</taxon>
        <taxon>Desulfovibrionales</taxon>
        <taxon>Desulfovibrionaceae</taxon>
        <taxon>Paucidesulfovibrio</taxon>
    </lineage>
</organism>